<name>A0A2P2Q1W2_RHIMU</name>
<organism evidence="1">
    <name type="scientific">Rhizophora mucronata</name>
    <name type="common">Asiatic mangrove</name>
    <dbReference type="NCBI Taxonomy" id="61149"/>
    <lineage>
        <taxon>Eukaryota</taxon>
        <taxon>Viridiplantae</taxon>
        <taxon>Streptophyta</taxon>
        <taxon>Embryophyta</taxon>
        <taxon>Tracheophyta</taxon>
        <taxon>Spermatophyta</taxon>
        <taxon>Magnoliopsida</taxon>
        <taxon>eudicotyledons</taxon>
        <taxon>Gunneridae</taxon>
        <taxon>Pentapetalae</taxon>
        <taxon>rosids</taxon>
        <taxon>fabids</taxon>
        <taxon>Malpighiales</taxon>
        <taxon>Rhizophoraceae</taxon>
        <taxon>Rhizophora</taxon>
    </lineage>
</organism>
<reference evidence="1" key="1">
    <citation type="submission" date="2018-02" db="EMBL/GenBank/DDBJ databases">
        <title>Rhizophora mucronata_Transcriptome.</title>
        <authorList>
            <person name="Meera S.P."/>
            <person name="Sreeshan A."/>
            <person name="Augustine A."/>
        </authorList>
    </citation>
    <scope>NUCLEOTIDE SEQUENCE</scope>
    <source>
        <tissue evidence="1">Leaf</tissue>
    </source>
</reference>
<proteinExistence type="predicted"/>
<sequence>MSGLRMVGSSTLGPLLENSAMYGAGLWFSTVLACPRLATGSLVDLMYLRISTASV</sequence>
<dbReference type="PROSITE" id="PS51257">
    <property type="entry name" value="PROKAR_LIPOPROTEIN"/>
    <property type="match status" value="1"/>
</dbReference>
<dbReference type="AlphaFoldDB" id="A0A2P2Q1W2"/>
<accession>A0A2P2Q1W2</accession>
<dbReference type="EMBL" id="GGEC01080512">
    <property type="protein sequence ID" value="MBX60996.1"/>
    <property type="molecule type" value="Transcribed_RNA"/>
</dbReference>
<evidence type="ECO:0000313" key="1">
    <source>
        <dbReference type="EMBL" id="MBX60996.1"/>
    </source>
</evidence>
<protein>
    <submittedName>
        <fullName evidence="1">Uncharacterized protein</fullName>
    </submittedName>
</protein>